<keyword evidence="4" id="KW-1185">Reference proteome</keyword>
<gene>
    <name evidence="3" type="ORF">ACH46_10100</name>
</gene>
<dbReference type="OrthoDB" id="4371298at2"/>
<keyword evidence="2" id="KW-1133">Transmembrane helix</keyword>
<dbReference type="KEGG" id="goq:ACH46_10100"/>
<accession>A0A0N9N997</accession>
<name>A0A0N9N997_9ACTN</name>
<reference evidence="4" key="1">
    <citation type="submission" date="2015-06" db="EMBL/GenBank/DDBJ databases">
        <title>Complete genome sequence and metabolic analysis of phthalate degradation pathway in Gordonia sp. QH-11.</title>
        <authorList>
            <person name="Jin D."/>
            <person name="Kong X."/>
            <person name="Bai Z."/>
        </authorList>
    </citation>
    <scope>NUCLEOTIDE SEQUENCE [LARGE SCALE GENOMIC DNA]</scope>
    <source>
        <strain evidence="4">QH-11</strain>
    </source>
</reference>
<dbReference type="EMBL" id="CP011853">
    <property type="protein sequence ID" value="ALG84784.1"/>
    <property type="molecule type" value="Genomic_DNA"/>
</dbReference>
<dbReference type="Proteomes" id="UP000063789">
    <property type="component" value="Chromosome"/>
</dbReference>
<feature type="transmembrane region" description="Helical" evidence="2">
    <location>
        <begin position="64"/>
        <end position="82"/>
    </location>
</feature>
<keyword evidence="2" id="KW-0812">Transmembrane</keyword>
<protein>
    <submittedName>
        <fullName evidence="3">Uncharacterized protein</fullName>
    </submittedName>
</protein>
<sequence>MTRPGTPAVRIGVAAVVATVGIVAAVLVDQRVVSALIGAAAAAFALWTVGSLRPEHPTLARRGAGVVVASILLFGIPAVAVLTPSGIVGAEQESSDERIEPGDLSAALKRALDRADEVAPNGAESILQIEIDGDRETLYVLDQRTGMQVYTYRSGENGWYAPTSARTSQRTVFGRSDLARLDLNGVRDRVVSAWERVGSSDPSSPESAKAPSVKIEPRSADGRVVARFVGGGFPIESDTSGNLADTVDAASIDRFLDVASRVMTAAGLEPDAKVLYRIEFRSLDEAASRHGRFESGFELYFDGGPISSIAVDVGSFPVVRKATTTDEPDGFSLTGLTGATMASVRDDLARRRLVPAYDRDAIGAKIGVARNDDHPGRVPVTIQMVVGPSSTEVAGVYSTRGRFLRDGTD</sequence>
<feature type="transmembrane region" description="Helical" evidence="2">
    <location>
        <begin position="33"/>
        <end position="52"/>
    </location>
</feature>
<feature type="transmembrane region" description="Helical" evidence="2">
    <location>
        <begin position="7"/>
        <end position="27"/>
    </location>
</feature>
<evidence type="ECO:0000256" key="2">
    <source>
        <dbReference type="SAM" id="Phobius"/>
    </source>
</evidence>
<dbReference type="AlphaFoldDB" id="A0A0N9N997"/>
<dbReference type="RefSeq" id="WP_062392778.1">
    <property type="nucleotide sequence ID" value="NZ_CP011853.1"/>
</dbReference>
<evidence type="ECO:0000313" key="3">
    <source>
        <dbReference type="EMBL" id="ALG84784.1"/>
    </source>
</evidence>
<evidence type="ECO:0000256" key="1">
    <source>
        <dbReference type="SAM" id="MobiDB-lite"/>
    </source>
</evidence>
<organism evidence="3 4">
    <name type="scientific">Gordonia phthalatica</name>
    <dbReference type="NCBI Taxonomy" id="1136941"/>
    <lineage>
        <taxon>Bacteria</taxon>
        <taxon>Bacillati</taxon>
        <taxon>Actinomycetota</taxon>
        <taxon>Actinomycetes</taxon>
        <taxon>Mycobacteriales</taxon>
        <taxon>Gordoniaceae</taxon>
        <taxon>Gordonia</taxon>
    </lineage>
</organism>
<reference evidence="3 4" key="2">
    <citation type="journal article" date="2017" name="Int. J. Syst. Evol. Microbiol.">
        <title>Gordonia phthalatica sp. nov., a di-n-butyl phthalate-degrading bacterium isolated from activated sludge.</title>
        <authorList>
            <person name="Jin D."/>
            <person name="Kong X."/>
            <person name="Jia M."/>
            <person name="Yu X."/>
            <person name="Wang X."/>
            <person name="Zhuang X."/>
            <person name="Deng Y."/>
            <person name="Bai Z."/>
        </authorList>
    </citation>
    <scope>NUCLEOTIDE SEQUENCE [LARGE SCALE GENOMIC DNA]</scope>
    <source>
        <strain evidence="3 4">QH-11</strain>
    </source>
</reference>
<dbReference type="PATRIC" id="fig|1136941.3.peg.2051"/>
<evidence type="ECO:0000313" key="4">
    <source>
        <dbReference type="Proteomes" id="UP000063789"/>
    </source>
</evidence>
<feature type="region of interest" description="Disordered" evidence="1">
    <location>
        <begin position="196"/>
        <end position="215"/>
    </location>
</feature>
<proteinExistence type="predicted"/>
<keyword evidence="2" id="KW-0472">Membrane</keyword>
<dbReference type="STRING" id="1136941.ACH46_10100"/>